<dbReference type="PRINTS" id="PR00455">
    <property type="entry name" value="HTHTETR"/>
</dbReference>
<keyword evidence="8" id="KW-1185">Reference proteome</keyword>
<dbReference type="PANTHER" id="PTHR47506">
    <property type="entry name" value="TRANSCRIPTIONAL REGULATORY PROTEIN"/>
    <property type="match status" value="1"/>
</dbReference>
<dbReference type="InterPro" id="IPR036271">
    <property type="entry name" value="Tet_transcr_reg_TetR-rel_C_sf"/>
</dbReference>
<dbReference type="InterPro" id="IPR023772">
    <property type="entry name" value="DNA-bd_HTH_TetR-type_CS"/>
</dbReference>
<feature type="region of interest" description="Disordered" evidence="5">
    <location>
        <begin position="80"/>
        <end position="102"/>
    </location>
</feature>
<evidence type="ECO:0000256" key="5">
    <source>
        <dbReference type="SAM" id="MobiDB-lite"/>
    </source>
</evidence>
<name>A0ABR8UR51_9MICC</name>
<evidence type="ECO:0000256" key="3">
    <source>
        <dbReference type="ARBA" id="ARBA00023163"/>
    </source>
</evidence>
<gene>
    <name evidence="7" type="ORF">H9639_05990</name>
</gene>
<dbReference type="Gene3D" id="1.10.357.10">
    <property type="entry name" value="Tetracycline Repressor, domain 2"/>
    <property type="match status" value="1"/>
</dbReference>
<dbReference type="SUPFAM" id="SSF48498">
    <property type="entry name" value="Tetracyclin repressor-like, C-terminal domain"/>
    <property type="match status" value="1"/>
</dbReference>
<dbReference type="PANTHER" id="PTHR47506:SF1">
    <property type="entry name" value="HTH-TYPE TRANSCRIPTIONAL REGULATOR YJDC"/>
    <property type="match status" value="1"/>
</dbReference>
<keyword evidence="1" id="KW-0805">Transcription regulation</keyword>
<dbReference type="SUPFAM" id="SSF46689">
    <property type="entry name" value="Homeodomain-like"/>
    <property type="match status" value="1"/>
</dbReference>
<feature type="DNA-binding region" description="H-T-H motif" evidence="4">
    <location>
        <begin position="124"/>
        <end position="143"/>
    </location>
</feature>
<reference evidence="7 8" key="1">
    <citation type="submission" date="2020-08" db="EMBL/GenBank/DDBJ databases">
        <title>A Genomic Blueprint of the Chicken Gut Microbiome.</title>
        <authorList>
            <person name="Gilroy R."/>
            <person name="Ravi A."/>
            <person name="Getino M."/>
            <person name="Pursley I."/>
            <person name="Horton D.L."/>
            <person name="Alikhan N.-F."/>
            <person name="Baker D."/>
            <person name="Gharbi K."/>
            <person name="Hall N."/>
            <person name="Watson M."/>
            <person name="Adriaenssens E.M."/>
            <person name="Foster-Nyarko E."/>
            <person name="Jarju S."/>
            <person name="Secka A."/>
            <person name="Antonio M."/>
            <person name="Oren A."/>
            <person name="Chaudhuri R."/>
            <person name="La Ragione R.M."/>
            <person name="Hildebrand F."/>
            <person name="Pallen M.J."/>
        </authorList>
    </citation>
    <scope>NUCLEOTIDE SEQUENCE [LARGE SCALE GENOMIC DNA]</scope>
    <source>
        <strain evidence="7 8">Sa2CUA1</strain>
    </source>
</reference>
<evidence type="ECO:0000259" key="6">
    <source>
        <dbReference type="PROSITE" id="PS50977"/>
    </source>
</evidence>
<organism evidence="7 8">
    <name type="scientific">Arthrobacter gallicola</name>
    <dbReference type="NCBI Taxonomy" id="2762225"/>
    <lineage>
        <taxon>Bacteria</taxon>
        <taxon>Bacillati</taxon>
        <taxon>Actinomycetota</taxon>
        <taxon>Actinomycetes</taxon>
        <taxon>Micrococcales</taxon>
        <taxon>Micrococcaceae</taxon>
        <taxon>Arthrobacter</taxon>
    </lineage>
</organism>
<dbReference type="PROSITE" id="PS50977">
    <property type="entry name" value="HTH_TETR_2"/>
    <property type="match status" value="1"/>
</dbReference>
<dbReference type="EMBL" id="JACSQD010000002">
    <property type="protein sequence ID" value="MBD7994847.1"/>
    <property type="molecule type" value="Genomic_DNA"/>
</dbReference>
<evidence type="ECO:0000256" key="1">
    <source>
        <dbReference type="ARBA" id="ARBA00023015"/>
    </source>
</evidence>
<accession>A0ABR8UR51</accession>
<evidence type="ECO:0000313" key="8">
    <source>
        <dbReference type="Proteomes" id="UP000609874"/>
    </source>
</evidence>
<evidence type="ECO:0000256" key="2">
    <source>
        <dbReference type="ARBA" id="ARBA00023125"/>
    </source>
</evidence>
<protein>
    <submittedName>
        <fullName evidence="7">TetR/AcrR family transcriptional regulator</fullName>
    </submittedName>
</protein>
<dbReference type="PROSITE" id="PS01081">
    <property type="entry name" value="HTH_TETR_1"/>
    <property type="match status" value="1"/>
</dbReference>
<comment type="caution">
    <text evidence="7">The sequence shown here is derived from an EMBL/GenBank/DDBJ whole genome shotgun (WGS) entry which is preliminary data.</text>
</comment>
<dbReference type="InterPro" id="IPR001647">
    <property type="entry name" value="HTH_TetR"/>
</dbReference>
<dbReference type="InterPro" id="IPR009057">
    <property type="entry name" value="Homeodomain-like_sf"/>
</dbReference>
<dbReference type="Pfam" id="PF00440">
    <property type="entry name" value="TetR_N"/>
    <property type="match status" value="1"/>
</dbReference>
<feature type="domain" description="HTH tetR-type" evidence="6">
    <location>
        <begin position="101"/>
        <end position="161"/>
    </location>
</feature>
<keyword evidence="2 4" id="KW-0238">DNA-binding</keyword>
<dbReference type="Proteomes" id="UP000609874">
    <property type="component" value="Unassembled WGS sequence"/>
</dbReference>
<evidence type="ECO:0000256" key="4">
    <source>
        <dbReference type="PROSITE-ProRule" id="PRU00335"/>
    </source>
</evidence>
<keyword evidence="3" id="KW-0804">Transcription</keyword>
<sequence length="284" mass="31325">MPLPTPEASCSFVVTFDSLFGWLLVSAAPLTPGDSQVENQLNSNHCGYSSKRVATVVTIGNSSREATSADLREKISVTTAAEPETGKNAGPRRRGPYATTPARRAEIVRAASASFAEHGYERASLRDIASRANVTHAALRRHFPTKDDLLLAALAQRDADDSELARRIIESKVPREQVLSAILQDEFAHPDQQRHWLAITIAATNPSHPAHNFFIARREKMRDHFTSTRLATAQDSEELSADDKVTMVMAMMDGLRIQSLLDPGRKTLHLMETLMKFLAPDEGR</sequence>
<evidence type="ECO:0000313" key="7">
    <source>
        <dbReference type="EMBL" id="MBD7994847.1"/>
    </source>
</evidence>
<proteinExistence type="predicted"/>